<dbReference type="AlphaFoldDB" id="A0A420DE37"/>
<comment type="caution">
    <text evidence="2">The sequence shown here is derived from an EMBL/GenBank/DDBJ whole genome shotgun (WGS) entry which is preliminary data.</text>
</comment>
<gene>
    <name evidence="2" type="ORF">BXY58_0628</name>
    <name evidence="1" type="ORF">GCM10007332_06000</name>
</gene>
<dbReference type="Gene3D" id="3.40.50.300">
    <property type="entry name" value="P-loop containing nucleotide triphosphate hydrolases"/>
    <property type="match status" value="1"/>
</dbReference>
<evidence type="ECO:0000313" key="4">
    <source>
        <dbReference type="Proteomes" id="UP000658202"/>
    </source>
</evidence>
<name>A0A420DE37_9FLAO</name>
<dbReference type="InterPro" id="IPR027417">
    <property type="entry name" value="P-loop_NTPase"/>
</dbReference>
<dbReference type="EMBL" id="BMCW01000001">
    <property type="protein sequence ID" value="GGG47276.1"/>
    <property type="molecule type" value="Genomic_DNA"/>
</dbReference>
<reference evidence="2 3" key="2">
    <citation type="submission" date="2018-09" db="EMBL/GenBank/DDBJ databases">
        <title>Genomic Encyclopedia of Archaeal and Bacterial Type Strains, Phase II (KMG-II): from individual species to whole genera.</title>
        <authorList>
            <person name="Goeker M."/>
        </authorList>
    </citation>
    <scope>NUCLEOTIDE SEQUENCE [LARGE SCALE GENOMIC DNA]</scope>
    <source>
        <strain evidence="2 3">DSM 27620</strain>
    </source>
</reference>
<dbReference type="OrthoDB" id="796468at2"/>
<dbReference type="Proteomes" id="UP000285906">
    <property type="component" value="Unassembled WGS sequence"/>
</dbReference>
<dbReference type="EMBL" id="RAQH01000001">
    <property type="protein sequence ID" value="RKE90043.1"/>
    <property type="molecule type" value="Genomic_DNA"/>
</dbReference>
<keyword evidence="4" id="KW-1185">Reference proteome</keyword>
<accession>A0A420DE37</accession>
<evidence type="ECO:0000313" key="2">
    <source>
        <dbReference type="EMBL" id="RKE90043.1"/>
    </source>
</evidence>
<reference evidence="1" key="1">
    <citation type="journal article" date="2014" name="Int. J. Syst. Evol. Microbiol.">
        <title>Complete genome of a new Firmicutes species belonging to the dominant human colonic microbiota ('Ruminococcus bicirculans') reveals two chromosomes and a selective capacity to utilize plant glucans.</title>
        <authorList>
            <consortium name="NISC Comparative Sequencing Program"/>
            <person name="Wegmann U."/>
            <person name="Louis P."/>
            <person name="Goesmann A."/>
            <person name="Henrissat B."/>
            <person name="Duncan S.H."/>
            <person name="Flint H.J."/>
        </authorList>
    </citation>
    <scope>NUCLEOTIDE SEQUENCE</scope>
    <source>
        <strain evidence="1">CCM 8490</strain>
    </source>
</reference>
<evidence type="ECO:0008006" key="5">
    <source>
        <dbReference type="Google" id="ProtNLM"/>
    </source>
</evidence>
<dbReference type="Proteomes" id="UP000658202">
    <property type="component" value="Unassembled WGS sequence"/>
</dbReference>
<evidence type="ECO:0000313" key="3">
    <source>
        <dbReference type="Proteomes" id="UP000285906"/>
    </source>
</evidence>
<organism evidence="2 3">
    <name type="scientific">Epilithonimonas arachidiradicis</name>
    <dbReference type="NCBI Taxonomy" id="1617282"/>
    <lineage>
        <taxon>Bacteria</taxon>
        <taxon>Pseudomonadati</taxon>
        <taxon>Bacteroidota</taxon>
        <taxon>Flavobacteriia</taxon>
        <taxon>Flavobacteriales</taxon>
        <taxon>Weeksellaceae</taxon>
        <taxon>Chryseobacterium group</taxon>
        <taxon>Epilithonimonas</taxon>
    </lineage>
</organism>
<reference evidence="4" key="3">
    <citation type="journal article" date="2019" name="Int. J. Syst. Evol. Microbiol.">
        <title>The Global Catalogue of Microorganisms (GCM) 10K type strain sequencing project: providing services to taxonomists for standard genome sequencing and annotation.</title>
        <authorList>
            <consortium name="The Broad Institute Genomics Platform"/>
            <consortium name="The Broad Institute Genome Sequencing Center for Infectious Disease"/>
            <person name="Wu L."/>
            <person name="Ma J."/>
        </authorList>
    </citation>
    <scope>NUCLEOTIDE SEQUENCE [LARGE SCALE GENOMIC DNA]</scope>
    <source>
        <strain evidence="4">CCM 8490</strain>
    </source>
</reference>
<evidence type="ECO:0000313" key="1">
    <source>
        <dbReference type="EMBL" id="GGG47276.1"/>
    </source>
</evidence>
<dbReference type="RefSeq" id="WP_120212318.1">
    <property type="nucleotide sequence ID" value="NZ_BMCW01000001.1"/>
</dbReference>
<reference evidence="1" key="4">
    <citation type="submission" date="2024-05" db="EMBL/GenBank/DDBJ databases">
        <authorList>
            <person name="Sun Q."/>
            <person name="Sedlacek I."/>
        </authorList>
    </citation>
    <scope>NUCLEOTIDE SEQUENCE</scope>
    <source>
        <strain evidence="1">CCM 8490</strain>
    </source>
</reference>
<protein>
    <recommendedName>
        <fullName evidence="5">AAA domain-containing protein</fullName>
    </recommendedName>
</protein>
<dbReference type="SUPFAM" id="SSF52540">
    <property type="entry name" value="P-loop containing nucleoside triphosphate hydrolases"/>
    <property type="match status" value="1"/>
</dbReference>
<proteinExistence type="predicted"/>
<sequence>MKKAWSSTDLLATKYDEINWDGEWFDNFDNPETRGVWSVSGRSGNGKTAFLLQLAKALTKAGLKVLYDSMEEGNSKTMQNAWKLHGMADCGRKLQLVQESIEEVDERLSKRQSADVVFFDSFQYTDLSWREFLAFKKKHHKKLLIFNMQMDGNKIMGKTADRVNFDADLKIWVEGFKAFSKGRYFGKFWQDGYTIWDEGAVNYWGK</sequence>